<dbReference type="Proteomes" id="UP001461498">
    <property type="component" value="Unassembled WGS sequence"/>
</dbReference>
<dbReference type="EMBL" id="JAPXFL010000010">
    <property type="protein sequence ID" value="KAK9500286.1"/>
    <property type="molecule type" value="Genomic_DNA"/>
</dbReference>
<sequence length="210" mass="24594">MNRNQGNFNARNNCMRRDCFNFGRHVCSGQRKFRRRSRSVDPSRANSMWNCSDVPMRNCDYFGTPNSNMSIKPVWESLHEPQQASTSRQQADNISNYFGRNPRVEQMFDQQPYQPSNNAHEVMKKMISLFLDKKKSEKEGQKDSTSKLTKRIPLPPFTGTKPIGEEGITAGIFCKYCRVFCTDQEMANRHVLTKVHYKKYKEFLKTRKED</sequence>
<evidence type="ECO:0000313" key="3">
    <source>
        <dbReference type="EMBL" id="KAK9500286.1"/>
    </source>
</evidence>
<dbReference type="GO" id="GO:0003676">
    <property type="term" value="F:nucleic acid binding"/>
    <property type="evidence" value="ECO:0007669"/>
    <property type="project" value="InterPro"/>
</dbReference>
<keyword evidence="4" id="KW-1185">Reference proteome</keyword>
<dbReference type="GO" id="GO:0008270">
    <property type="term" value="F:zinc ion binding"/>
    <property type="evidence" value="ECO:0007669"/>
    <property type="project" value="InterPro"/>
</dbReference>
<dbReference type="InterPro" id="IPR003604">
    <property type="entry name" value="Matrin/U1-like-C_Znf_C2H2"/>
</dbReference>
<protein>
    <recommendedName>
        <fullName evidence="2">U1-type domain-containing protein</fullName>
    </recommendedName>
</protein>
<dbReference type="InterPro" id="IPR036236">
    <property type="entry name" value="Znf_C2H2_sf"/>
</dbReference>
<comment type="caution">
    <text evidence="3">The sequence shown here is derived from an EMBL/GenBank/DDBJ whole genome shotgun (WGS) entry which is preliminary data.</text>
</comment>
<dbReference type="SMART" id="SM00451">
    <property type="entry name" value="ZnF_U1"/>
    <property type="match status" value="1"/>
</dbReference>
<dbReference type="SUPFAM" id="SSF57667">
    <property type="entry name" value="beta-beta-alpha zinc fingers"/>
    <property type="match status" value="1"/>
</dbReference>
<evidence type="ECO:0000259" key="2">
    <source>
        <dbReference type="SMART" id="SM00451"/>
    </source>
</evidence>
<organism evidence="3 4">
    <name type="scientific">Rhynocoris fuscipes</name>
    <dbReference type="NCBI Taxonomy" id="488301"/>
    <lineage>
        <taxon>Eukaryota</taxon>
        <taxon>Metazoa</taxon>
        <taxon>Ecdysozoa</taxon>
        <taxon>Arthropoda</taxon>
        <taxon>Hexapoda</taxon>
        <taxon>Insecta</taxon>
        <taxon>Pterygota</taxon>
        <taxon>Neoptera</taxon>
        <taxon>Paraneoptera</taxon>
        <taxon>Hemiptera</taxon>
        <taxon>Heteroptera</taxon>
        <taxon>Panheteroptera</taxon>
        <taxon>Cimicomorpha</taxon>
        <taxon>Reduviidae</taxon>
        <taxon>Harpactorinae</taxon>
        <taxon>Harpactorini</taxon>
        <taxon>Rhynocoris</taxon>
    </lineage>
</organism>
<feature type="compositionally biased region" description="Basic and acidic residues" evidence="1">
    <location>
        <begin position="134"/>
        <end position="145"/>
    </location>
</feature>
<proteinExistence type="predicted"/>
<feature type="region of interest" description="Disordered" evidence="1">
    <location>
        <begin position="134"/>
        <end position="161"/>
    </location>
</feature>
<evidence type="ECO:0000256" key="1">
    <source>
        <dbReference type="SAM" id="MobiDB-lite"/>
    </source>
</evidence>
<reference evidence="3 4" key="1">
    <citation type="submission" date="2022-12" db="EMBL/GenBank/DDBJ databases">
        <title>Chromosome-level genome assembly of true bugs.</title>
        <authorList>
            <person name="Ma L."/>
            <person name="Li H."/>
        </authorList>
    </citation>
    <scope>NUCLEOTIDE SEQUENCE [LARGE SCALE GENOMIC DNA]</scope>
    <source>
        <strain evidence="3">Lab_2022b</strain>
    </source>
</reference>
<dbReference type="AlphaFoldDB" id="A0AAW1CMZ9"/>
<evidence type="ECO:0000313" key="4">
    <source>
        <dbReference type="Proteomes" id="UP001461498"/>
    </source>
</evidence>
<accession>A0AAW1CMZ9</accession>
<gene>
    <name evidence="3" type="ORF">O3M35_001574</name>
</gene>
<name>A0AAW1CMZ9_9HEMI</name>
<feature type="domain" description="U1-type" evidence="2">
    <location>
        <begin position="169"/>
        <end position="203"/>
    </location>
</feature>